<feature type="coiled-coil region" evidence="1">
    <location>
        <begin position="1"/>
        <end position="35"/>
    </location>
</feature>
<evidence type="ECO:0000256" key="1">
    <source>
        <dbReference type="SAM" id="Coils"/>
    </source>
</evidence>
<dbReference type="Proteomes" id="UP000288805">
    <property type="component" value="Unassembled WGS sequence"/>
</dbReference>
<dbReference type="Pfam" id="PF05911">
    <property type="entry name" value="FPP"/>
    <property type="match status" value="1"/>
</dbReference>
<sequence length="63" mass="7236">MENLNYELQEEKDSHQDALARCEDLQEQLQRVKSHSMSLLSSAADLDVKSTQAWIITELFSPN</sequence>
<evidence type="ECO:0000313" key="2">
    <source>
        <dbReference type="EMBL" id="RVX16698.1"/>
    </source>
</evidence>
<accession>A0A438K660</accession>
<name>A0A438K660_VITVI</name>
<protein>
    <submittedName>
        <fullName evidence="2">Uncharacterized protein</fullName>
    </submittedName>
</protein>
<keyword evidence="1" id="KW-0175">Coiled coil</keyword>
<comment type="caution">
    <text evidence="2">The sequence shown here is derived from an EMBL/GenBank/DDBJ whole genome shotgun (WGS) entry which is preliminary data.</text>
</comment>
<evidence type="ECO:0000313" key="3">
    <source>
        <dbReference type="Proteomes" id="UP000288805"/>
    </source>
</evidence>
<dbReference type="AlphaFoldDB" id="A0A438K660"/>
<organism evidence="2 3">
    <name type="scientific">Vitis vinifera</name>
    <name type="common">Grape</name>
    <dbReference type="NCBI Taxonomy" id="29760"/>
    <lineage>
        <taxon>Eukaryota</taxon>
        <taxon>Viridiplantae</taxon>
        <taxon>Streptophyta</taxon>
        <taxon>Embryophyta</taxon>
        <taxon>Tracheophyta</taxon>
        <taxon>Spermatophyta</taxon>
        <taxon>Magnoliopsida</taxon>
        <taxon>eudicotyledons</taxon>
        <taxon>Gunneridae</taxon>
        <taxon>Pentapetalae</taxon>
        <taxon>rosids</taxon>
        <taxon>Vitales</taxon>
        <taxon>Vitaceae</taxon>
        <taxon>Viteae</taxon>
        <taxon>Vitis</taxon>
    </lineage>
</organism>
<proteinExistence type="predicted"/>
<dbReference type="InterPro" id="IPR008587">
    <property type="entry name" value="FPP_plant"/>
</dbReference>
<gene>
    <name evidence="2" type="ORF">CK203_006060</name>
</gene>
<reference evidence="2 3" key="1">
    <citation type="journal article" date="2018" name="PLoS Genet.">
        <title>Population sequencing reveals clonal diversity and ancestral inbreeding in the grapevine cultivar Chardonnay.</title>
        <authorList>
            <person name="Roach M.J."/>
            <person name="Johnson D.L."/>
            <person name="Bohlmann J."/>
            <person name="van Vuuren H.J."/>
            <person name="Jones S.J."/>
            <person name="Pretorius I.S."/>
            <person name="Schmidt S.A."/>
            <person name="Borneman A.R."/>
        </authorList>
    </citation>
    <scope>NUCLEOTIDE SEQUENCE [LARGE SCALE GENOMIC DNA]</scope>
    <source>
        <strain evidence="3">cv. Chardonnay</strain>
        <tissue evidence="2">Leaf</tissue>
    </source>
</reference>
<dbReference type="EMBL" id="QGNW01000015">
    <property type="protein sequence ID" value="RVX16698.1"/>
    <property type="molecule type" value="Genomic_DNA"/>
</dbReference>